<dbReference type="PANTHER" id="PTHR34136:SF1">
    <property type="entry name" value="UDP-N-ACETYL-D-MANNOSAMINURONIC ACID TRANSFERASE"/>
    <property type="match status" value="1"/>
</dbReference>
<sequence>MKKRLISIDISIKPYRDFIKDLTTFALNKTSSYTCVANVHMLVEAHNDRDFADVVNNANMVTPDGMPLVKGLNMLYGIKQDRVAGMDLLPDLLCVSQKQNINVFFYGGTQEMLDKTQEYCAENYPNLNVVGLVSPPFRELSLEEEEDYIQIINESGAGFVFVALGCPKQEKWMAGMKGKINACMIGIGGALPVMVGLQKRAPVWMQKTSTEWLFRLSQEPKRLFKRYAYTNSLFIYLMIKKKIKG</sequence>
<evidence type="ECO:0000256" key="2">
    <source>
        <dbReference type="ARBA" id="ARBA00022679"/>
    </source>
</evidence>
<dbReference type="PANTHER" id="PTHR34136">
    <property type="match status" value="1"/>
</dbReference>
<dbReference type="InterPro" id="IPR004629">
    <property type="entry name" value="WecG_TagA_CpsF"/>
</dbReference>
<accession>A0A3D5IX28</accession>
<evidence type="ECO:0000256" key="1">
    <source>
        <dbReference type="ARBA" id="ARBA00022676"/>
    </source>
</evidence>
<name>A0A3D5IX28_9FLAO</name>
<dbReference type="AlphaFoldDB" id="A0A3D5IX28"/>
<keyword evidence="1" id="KW-0328">Glycosyltransferase</keyword>
<organism evidence="3 4">
    <name type="scientific">Zunongwangia profunda</name>
    <dbReference type="NCBI Taxonomy" id="398743"/>
    <lineage>
        <taxon>Bacteria</taxon>
        <taxon>Pseudomonadati</taxon>
        <taxon>Bacteroidota</taxon>
        <taxon>Flavobacteriia</taxon>
        <taxon>Flavobacteriales</taxon>
        <taxon>Flavobacteriaceae</taxon>
        <taxon>Zunongwangia</taxon>
    </lineage>
</organism>
<dbReference type="CDD" id="cd06533">
    <property type="entry name" value="Glyco_transf_WecG_TagA"/>
    <property type="match status" value="1"/>
</dbReference>
<dbReference type="Proteomes" id="UP000264330">
    <property type="component" value="Unassembled WGS sequence"/>
</dbReference>
<gene>
    <name evidence="3" type="ORF">DGQ38_02700</name>
</gene>
<keyword evidence="2 3" id="KW-0808">Transferase</keyword>
<dbReference type="NCBIfam" id="TIGR00696">
    <property type="entry name" value="wecG_tagA_cpsF"/>
    <property type="match status" value="1"/>
</dbReference>
<evidence type="ECO:0000313" key="3">
    <source>
        <dbReference type="EMBL" id="HCV79938.1"/>
    </source>
</evidence>
<dbReference type="Pfam" id="PF03808">
    <property type="entry name" value="Glyco_tran_WecG"/>
    <property type="match status" value="1"/>
</dbReference>
<protein>
    <submittedName>
        <fullName evidence="3">Glycosyltransferase</fullName>
    </submittedName>
</protein>
<dbReference type="EMBL" id="DPMF01000058">
    <property type="protein sequence ID" value="HCV79938.1"/>
    <property type="molecule type" value="Genomic_DNA"/>
</dbReference>
<proteinExistence type="predicted"/>
<comment type="caution">
    <text evidence="3">The sequence shown here is derived from an EMBL/GenBank/DDBJ whole genome shotgun (WGS) entry which is preliminary data.</text>
</comment>
<evidence type="ECO:0000313" key="4">
    <source>
        <dbReference type="Proteomes" id="UP000264330"/>
    </source>
</evidence>
<reference evidence="3 4" key="1">
    <citation type="journal article" date="2018" name="Nat. Biotechnol.">
        <title>A standardized bacterial taxonomy based on genome phylogeny substantially revises the tree of life.</title>
        <authorList>
            <person name="Parks D.H."/>
            <person name="Chuvochina M."/>
            <person name="Waite D.W."/>
            <person name="Rinke C."/>
            <person name="Skarshewski A."/>
            <person name="Chaumeil P.A."/>
            <person name="Hugenholtz P."/>
        </authorList>
    </citation>
    <scope>NUCLEOTIDE SEQUENCE [LARGE SCALE GENOMIC DNA]</scope>
    <source>
        <strain evidence="3">UBA9359</strain>
    </source>
</reference>
<dbReference type="GO" id="GO:0016758">
    <property type="term" value="F:hexosyltransferase activity"/>
    <property type="evidence" value="ECO:0007669"/>
    <property type="project" value="TreeGrafter"/>
</dbReference>
<dbReference type="RefSeq" id="WP_281682915.1">
    <property type="nucleotide sequence ID" value="NZ_CALFQJ010000221.1"/>
</dbReference>